<name>A0A7J3M1U8_ARCFL</name>
<dbReference type="GO" id="GO:0016787">
    <property type="term" value="F:hydrolase activity"/>
    <property type="evidence" value="ECO:0007669"/>
    <property type="project" value="UniProtKB-KW"/>
</dbReference>
<dbReference type="InterPro" id="IPR029058">
    <property type="entry name" value="AB_hydrolase_fold"/>
</dbReference>
<gene>
    <name evidence="1" type="ORF">ENT52_03435</name>
</gene>
<comment type="caution">
    <text evidence="1">The sequence shown here is derived from an EMBL/GenBank/DDBJ whole genome shotgun (WGS) entry which is preliminary data.</text>
</comment>
<evidence type="ECO:0000313" key="1">
    <source>
        <dbReference type="EMBL" id="HGT82759.1"/>
    </source>
</evidence>
<dbReference type="AlphaFoldDB" id="A0A7J3M1U8"/>
<keyword evidence="1" id="KW-0378">Hydrolase</keyword>
<organism evidence="1">
    <name type="scientific">Archaeoglobus fulgidus</name>
    <dbReference type="NCBI Taxonomy" id="2234"/>
    <lineage>
        <taxon>Archaea</taxon>
        <taxon>Methanobacteriati</taxon>
        <taxon>Methanobacteriota</taxon>
        <taxon>Archaeoglobi</taxon>
        <taxon>Archaeoglobales</taxon>
        <taxon>Archaeoglobaceae</taxon>
        <taxon>Archaeoglobus</taxon>
    </lineage>
</organism>
<sequence>MEVSIGGIKATYQIAGKQCALLCPPHPLMGGNRFDVRLERISEKLNDSGISTLAFDYKGYRDGIGEIEDAKICIKFLRQRHSAIFVIGYSFGSVVASNVADLCDVAVYISPLPSIGSIKFADCGKNKLFIIAKRDQFVSLGKSFLLYQNAKPPKDFLILDTDHFYFGKFDVLAEKICNFLSK</sequence>
<reference evidence="1" key="1">
    <citation type="journal article" date="2020" name="mSystems">
        <title>Genome- and Community-Level Interaction Insights into Carbon Utilization and Element Cycling Functions of Hydrothermarchaeota in Hydrothermal Sediment.</title>
        <authorList>
            <person name="Zhou Z."/>
            <person name="Liu Y."/>
            <person name="Xu W."/>
            <person name="Pan J."/>
            <person name="Luo Z.H."/>
            <person name="Li M."/>
        </authorList>
    </citation>
    <scope>NUCLEOTIDE SEQUENCE [LARGE SCALE GENOMIC DNA]</scope>
    <source>
        <strain evidence="1">SpSt-587</strain>
    </source>
</reference>
<dbReference type="SUPFAM" id="SSF53474">
    <property type="entry name" value="alpha/beta-Hydrolases"/>
    <property type="match status" value="1"/>
</dbReference>
<dbReference type="EMBL" id="DSYZ01000075">
    <property type="protein sequence ID" value="HGT82759.1"/>
    <property type="molecule type" value="Genomic_DNA"/>
</dbReference>
<accession>A0A7J3M1U8</accession>
<dbReference type="Gene3D" id="3.40.50.1820">
    <property type="entry name" value="alpha/beta hydrolase"/>
    <property type="match status" value="1"/>
</dbReference>
<proteinExistence type="predicted"/>
<protein>
    <submittedName>
        <fullName evidence="1">Alpha/beta hydrolase</fullName>
    </submittedName>
</protein>